<proteinExistence type="inferred from homology"/>
<dbReference type="OrthoDB" id="9767864at2"/>
<dbReference type="EMBL" id="FXZK01000001">
    <property type="protein sequence ID" value="SMY06273.1"/>
    <property type="molecule type" value="Genomic_DNA"/>
</dbReference>
<sequence length="537" mass="57992">MLTNQFPGVHVKEIPSGARPIASISTSNTVFIDTFQRGPVNEAVRLTSWADFQRIFGGLWKESEASYGVLQYFQNGGSVAFVVRTPFVNTGGGALPAGVNKFQEATVTLKAGADDALTAKAVNGGSWGNAIHLGVVHHATDAKLYTLLVREYKGDKVVAEEIYQDLSTDKDADRFPEKVIDGTSAMITATGVDTKRPALTDAAVTTLDALKEQAKSKFTPLATGGDGFVLSSTGFETRARDAILGDAAARTGIYALENIVPDIFNIMCIPVAGLLGETPAKMVYEAAEKFCRDRFAFLIVDPGKGIAHNKIYSDWFSKMGGAVSRNAAGYFPRLDIVDTADGDKQRSLAPSGMVAGMMARIDSSRGVWKTTAGTETRYSGGPPEYKLTDLEQEPLNRLGVNAIRSFPVYGNIIWGGRTLVGADALADEYKYAAVRRTALFIQQSLQRGLKWTVFEGNDEDLWGQIRLNVGAFMQSLHRQGAFQGKAASDAYLVKCDGDTTKQADIDLGIVNILVAFAPLKPAEFVVLNFQQLTKLPE</sequence>
<dbReference type="RefSeq" id="WP_093990471.1">
    <property type="nucleotide sequence ID" value="NZ_FXZK01000001.1"/>
</dbReference>
<dbReference type="Pfam" id="PF17482">
    <property type="entry name" value="Phage_sheath_1C"/>
    <property type="match status" value="1"/>
</dbReference>
<name>A0A238L9M7_9RHOB</name>
<reference evidence="4" key="1">
    <citation type="submission" date="2017-05" db="EMBL/GenBank/DDBJ databases">
        <authorList>
            <person name="Rodrigo-Torres L."/>
            <person name="Arahal R. D."/>
            <person name="Lucena T."/>
        </authorList>
    </citation>
    <scope>NUCLEOTIDE SEQUENCE [LARGE SCALE GENOMIC DNA]</scope>
    <source>
        <strain evidence="4">CECT 8899</strain>
    </source>
</reference>
<evidence type="ECO:0000256" key="1">
    <source>
        <dbReference type="ARBA" id="ARBA00008005"/>
    </source>
</evidence>
<dbReference type="InterPro" id="IPR052042">
    <property type="entry name" value="Tail_sheath_structural"/>
</dbReference>
<evidence type="ECO:0000313" key="4">
    <source>
        <dbReference type="Proteomes" id="UP000201613"/>
    </source>
</evidence>
<comment type="similarity">
    <text evidence="1">Belongs to the myoviridae tail sheath protein family.</text>
</comment>
<gene>
    <name evidence="3" type="ORF">LOM8899_00396</name>
</gene>
<dbReference type="InterPro" id="IPR020287">
    <property type="entry name" value="Tail_sheath_C"/>
</dbReference>
<dbReference type="Proteomes" id="UP000201613">
    <property type="component" value="Unassembled WGS sequence"/>
</dbReference>
<dbReference type="AlphaFoldDB" id="A0A238L9M7"/>
<dbReference type="Gene3D" id="3.40.50.11780">
    <property type="match status" value="2"/>
</dbReference>
<feature type="domain" description="Tail sheath protein C-terminal" evidence="2">
    <location>
        <begin position="428"/>
        <end position="530"/>
    </location>
</feature>
<dbReference type="PANTHER" id="PTHR35861">
    <property type="match status" value="1"/>
</dbReference>
<accession>A0A238L9M7</accession>
<organism evidence="3 4">
    <name type="scientific">Flavimaricola marinus</name>
    <dbReference type="NCBI Taxonomy" id="1819565"/>
    <lineage>
        <taxon>Bacteria</taxon>
        <taxon>Pseudomonadati</taxon>
        <taxon>Pseudomonadota</taxon>
        <taxon>Alphaproteobacteria</taxon>
        <taxon>Rhodobacterales</taxon>
        <taxon>Paracoccaceae</taxon>
        <taxon>Flavimaricola</taxon>
    </lineage>
</organism>
<evidence type="ECO:0000313" key="3">
    <source>
        <dbReference type="EMBL" id="SMY06273.1"/>
    </source>
</evidence>
<dbReference type="PANTHER" id="PTHR35861:SF1">
    <property type="entry name" value="PHAGE TAIL SHEATH PROTEIN"/>
    <property type="match status" value="1"/>
</dbReference>
<protein>
    <submittedName>
        <fullName evidence="3">Phage tail sheath protein</fullName>
    </submittedName>
</protein>
<evidence type="ECO:0000259" key="2">
    <source>
        <dbReference type="Pfam" id="PF17482"/>
    </source>
</evidence>
<keyword evidence="4" id="KW-1185">Reference proteome</keyword>